<evidence type="ECO:0000313" key="3">
    <source>
        <dbReference type="EMBL" id="SFF57674.1"/>
    </source>
</evidence>
<dbReference type="EMBL" id="FOOE01000003">
    <property type="protein sequence ID" value="SFF57674.1"/>
    <property type="molecule type" value="Genomic_DNA"/>
</dbReference>
<dbReference type="STRING" id="1529.SAMN04487885_10376"/>
<keyword evidence="1" id="KW-0472">Membrane</keyword>
<evidence type="ECO:0000313" key="2">
    <source>
        <dbReference type="EMBL" id="PWL53191.1"/>
    </source>
</evidence>
<keyword evidence="1" id="KW-0812">Transmembrane</keyword>
<protein>
    <recommendedName>
        <fullName evidence="6">YxlC family protein</fullName>
    </recommendedName>
</protein>
<reference evidence="2 5" key="2">
    <citation type="submission" date="2018-03" db="EMBL/GenBank/DDBJ databases">
        <title>The uncultured portion of the human microbiome is neutrally assembled.</title>
        <authorList>
            <person name="Jeraldo P."/>
            <person name="Boardman L."/>
            <person name="White B.A."/>
            <person name="Nelson H."/>
            <person name="Goldenfeld N."/>
            <person name="Chia N."/>
        </authorList>
    </citation>
    <scope>NUCLEOTIDE SEQUENCE [LARGE SCALE GENOMIC DNA]</scope>
    <source>
        <strain evidence="2">CIM:MAG 903</strain>
    </source>
</reference>
<dbReference type="GeneID" id="90545350"/>
<evidence type="ECO:0000313" key="5">
    <source>
        <dbReference type="Proteomes" id="UP000246114"/>
    </source>
</evidence>
<feature type="transmembrane region" description="Helical" evidence="1">
    <location>
        <begin position="80"/>
        <end position="98"/>
    </location>
</feature>
<keyword evidence="1" id="KW-1133">Transmembrane helix</keyword>
<keyword evidence="4" id="KW-1185">Reference proteome</keyword>
<reference evidence="3 4" key="1">
    <citation type="submission" date="2016-10" db="EMBL/GenBank/DDBJ databases">
        <authorList>
            <person name="de Groot N.N."/>
        </authorList>
    </citation>
    <scope>NUCLEOTIDE SEQUENCE [LARGE SCALE GENOMIC DNA]</scope>
    <source>
        <strain evidence="3 4">NLAE-zl-G419</strain>
    </source>
</reference>
<name>A0A1I2JSX0_9CLOT</name>
<evidence type="ECO:0008006" key="6">
    <source>
        <dbReference type="Google" id="ProtNLM"/>
    </source>
</evidence>
<dbReference type="AlphaFoldDB" id="A0A1I2JSX0"/>
<dbReference type="Pfam" id="PF17280">
    <property type="entry name" value="DUF5345"/>
    <property type="match status" value="1"/>
</dbReference>
<feature type="transmembrane region" description="Helical" evidence="1">
    <location>
        <begin position="52"/>
        <end position="74"/>
    </location>
</feature>
<gene>
    <name evidence="2" type="ORF">DBY38_08475</name>
    <name evidence="3" type="ORF">SAMN04487885_10376</name>
</gene>
<evidence type="ECO:0000313" key="4">
    <source>
        <dbReference type="Proteomes" id="UP000182135"/>
    </source>
</evidence>
<dbReference type="RefSeq" id="WP_027638580.1">
    <property type="nucleotide sequence ID" value="NZ_BAAACD010000003.1"/>
</dbReference>
<dbReference type="Proteomes" id="UP000182135">
    <property type="component" value="Unassembled WGS sequence"/>
</dbReference>
<organism evidence="3 4">
    <name type="scientific">Clostridium cadaveris</name>
    <dbReference type="NCBI Taxonomy" id="1529"/>
    <lineage>
        <taxon>Bacteria</taxon>
        <taxon>Bacillati</taxon>
        <taxon>Bacillota</taxon>
        <taxon>Clostridia</taxon>
        <taxon>Eubacteriales</taxon>
        <taxon>Clostridiaceae</taxon>
        <taxon>Clostridium</taxon>
    </lineage>
</organism>
<proteinExistence type="predicted"/>
<evidence type="ECO:0000256" key="1">
    <source>
        <dbReference type="SAM" id="Phobius"/>
    </source>
</evidence>
<dbReference type="EMBL" id="QAMZ01000041">
    <property type="protein sequence ID" value="PWL53191.1"/>
    <property type="molecule type" value="Genomic_DNA"/>
</dbReference>
<dbReference type="Proteomes" id="UP000246114">
    <property type="component" value="Unassembled WGS sequence"/>
</dbReference>
<dbReference type="InterPro" id="IPR035238">
    <property type="entry name" value="DUF5345"/>
</dbReference>
<sequence>MKKSNNKDFKNQLTNSFSEIDDLNIDTPNLEYFSSLVREEKVKIEKVNNKQFALFLICAIVIASISISMFLYYTEVFMKLHLIFLSIPLLFLLLRLLLNSKETIK</sequence>
<accession>A0A1I2JSX0</accession>